<evidence type="ECO:0000256" key="1">
    <source>
        <dbReference type="ARBA" id="ARBA00004651"/>
    </source>
</evidence>
<dbReference type="InterPro" id="IPR045276">
    <property type="entry name" value="YbiO_bact"/>
</dbReference>
<accession>A0A6S6T0V1</accession>
<dbReference type="PANTHER" id="PTHR30460">
    <property type="entry name" value="MODERATE CONDUCTANCE MECHANOSENSITIVE CHANNEL YBIO"/>
    <property type="match status" value="1"/>
</dbReference>
<feature type="transmembrane region" description="Helical" evidence="8">
    <location>
        <begin position="515"/>
        <end position="533"/>
    </location>
</feature>
<dbReference type="InterPro" id="IPR010920">
    <property type="entry name" value="LSM_dom_sf"/>
</dbReference>
<dbReference type="Pfam" id="PF21088">
    <property type="entry name" value="MS_channel_1st"/>
    <property type="match status" value="1"/>
</dbReference>
<dbReference type="SUPFAM" id="SSF50182">
    <property type="entry name" value="Sm-like ribonucleoproteins"/>
    <property type="match status" value="1"/>
</dbReference>
<feature type="domain" description="Mechanosensitive ion channel transmembrane helices 2/3" evidence="12">
    <location>
        <begin position="519"/>
        <end position="559"/>
    </location>
</feature>
<feature type="transmembrane region" description="Helical" evidence="8">
    <location>
        <begin position="225"/>
        <end position="244"/>
    </location>
</feature>
<keyword evidence="4 8" id="KW-0812">Transmembrane</keyword>
<evidence type="ECO:0000256" key="5">
    <source>
        <dbReference type="ARBA" id="ARBA00022989"/>
    </source>
</evidence>
<evidence type="ECO:0000256" key="9">
    <source>
        <dbReference type="SAM" id="SignalP"/>
    </source>
</evidence>
<keyword evidence="9" id="KW-0732">Signal</keyword>
<feature type="chain" id="PRO_5028430298" evidence="9">
    <location>
        <begin position="46"/>
        <end position="751"/>
    </location>
</feature>
<feature type="transmembrane region" description="Helical" evidence="8">
    <location>
        <begin position="191"/>
        <end position="213"/>
    </location>
</feature>
<feature type="signal peptide" evidence="9">
    <location>
        <begin position="1"/>
        <end position="45"/>
    </location>
</feature>
<dbReference type="InterPro" id="IPR011066">
    <property type="entry name" value="MscS_channel_C_sf"/>
</dbReference>
<dbReference type="EMBL" id="CACVAV010000193">
    <property type="protein sequence ID" value="CAA6811964.1"/>
    <property type="molecule type" value="Genomic_DNA"/>
</dbReference>
<keyword evidence="3" id="KW-1003">Cell membrane</keyword>
<dbReference type="GO" id="GO:0005886">
    <property type="term" value="C:plasma membrane"/>
    <property type="evidence" value="ECO:0007669"/>
    <property type="project" value="UniProtKB-SubCell"/>
</dbReference>
<evidence type="ECO:0000256" key="2">
    <source>
        <dbReference type="ARBA" id="ARBA00008017"/>
    </source>
</evidence>
<dbReference type="SUPFAM" id="SSF82861">
    <property type="entry name" value="Mechanosensitive channel protein MscS (YggB), transmembrane region"/>
    <property type="match status" value="1"/>
</dbReference>
<evidence type="ECO:0000256" key="8">
    <source>
        <dbReference type="SAM" id="Phobius"/>
    </source>
</evidence>
<evidence type="ECO:0000256" key="7">
    <source>
        <dbReference type="SAM" id="MobiDB-lite"/>
    </source>
</evidence>
<feature type="transmembrane region" description="Helical" evidence="8">
    <location>
        <begin position="458"/>
        <end position="476"/>
    </location>
</feature>
<keyword evidence="6 8" id="KW-0472">Membrane</keyword>
<name>A0A6S6T0V1_9GAMM</name>
<sequence length="751" mass="85003">MWLPGQINPMLNFLFINQMTQHKQWFLPAVLGFLLCFLSFSPLHAADETSGAGQAGNVSVSDEQVREILLDMLVKQAPVTEPVATGSLSYDEKTLSQWEPTEANIVVTRLREMKQKLPTLWDEVKSAFLRSTSPEDGFAGWQFVITMLMHLALGLVLEYLATRPLLKRLYQYADSQQKTYALKIKFVLTRLTIQMLGLVIMAATIYVCGLFSIKQNPYFELLFLEALRAFVFFRFSMLVSRSVLSPFSAPLRLLKLRDVTAKRIYYWSILFFGYYELEIFVLEYLRGAGMDKLLIDTLLVPMSIGSNAIILAAIWSMRKRITGMFVDEESIAYQNSSMSRFFVQLWPYFITVWLLVIWGLWQYRNLQDRPELAASVGIAWVITLLFPVADRVFNSLLINVVKIPWLQSPSFERRSRRFIHTVQTGFRIILLTIVLFTLAHSWGVNAADIMMPLDGGGMGGKILDLLIIGTTVYVFWELMHALIERKLPEEEGALASLEGDGGGVGASRAETLLPLIRTTLTVVLGIFLVISILHALGVAITPLLAGAGVVGIAIGFGAQKLVQDILSGIFFLIDDAFRKGEYLELENLRGTVEKISLRSMQLRHHLGAVQTVPYGEIKTVKNLSRDWITMKLELRLPYDTDIEKVRKIIKKVGQSMLQDEELGPSFLLPLKSQGVMRMEESALIVRMKFTTKPGEQWVIRREAYRRVRDALSEAGIYFAHREVRVLLPESALPENDDQANQVPIAKSNQSE</sequence>
<dbReference type="InterPro" id="IPR006685">
    <property type="entry name" value="MscS_channel_2nd"/>
</dbReference>
<organism evidence="13">
    <name type="scientific">uncultured Thiotrichaceae bacterium</name>
    <dbReference type="NCBI Taxonomy" id="298394"/>
    <lineage>
        <taxon>Bacteria</taxon>
        <taxon>Pseudomonadati</taxon>
        <taxon>Pseudomonadota</taxon>
        <taxon>Gammaproteobacteria</taxon>
        <taxon>Thiotrichales</taxon>
        <taxon>Thiotrichaceae</taxon>
        <taxon>environmental samples</taxon>
    </lineage>
</organism>
<feature type="transmembrane region" description="Helical" evidence="8">
    <location>
        <begin position="341"/>
        <end position="361"/>
    </location>
</feature>
<dbReference type="Gene3D" id="1.10.287.1260">
    <property type="match status" value="1"/>
</dbReference>
<feature type="region of interest" description="Disordered" evidence="7">
    <location>
        <begin position="732"/>
        <end position="751"/>
    </location>
</feature>
<comment type="similarity">
    <text evidence="2">Belongs to the MscS (TC 1.A.23) family.</text>
</comment>
<dbReference type="GO" id="GO:0008381">
    <property type="term" value="F:mechanosensitive monoatomic ion channel activity"/>
    <property type="evidence" value="ECO:0007669"/>
    <property type="project" value="InterPro"/>
</dbReference>
<dbReference type="InterPro" id="IPR049142">
    <property type="entry name" value="MS_channel_1st"/>
</dbReference>
<feature type="transmembrane region" description="Helical" evidence="8">
    <location>
        <begin position="294"/>
        <end position="315"/>
    </location>
</feature>
<evidence type="ECO:0000256" key="6">
    <source>
        <dbReference type="ARBA" id="ARBA00023136"/>
    </source>
</evidence>
<evidence type="ECO:0000313" key="13">
    <source>
        <dbReference type="EMBL" id="CAA6811964.1"/>
    </source>
</evidence>
<feature type="transmembrane region" description="Helical" evidence="8">
    <location>
        <begin position="418"/>
        <end position="438"/>
    </location>
</feature>
<feature type="compositionally biased region" description="Polar residues" evidence="7">
    <location>
        <begin position="738"/>
        <end position="751"/>
    </location>
</feature>
<evidence type="ECO:0000259" key="10">
    <source>
        <dbReference type="Pfam" id="PF00924"/>
    </source>
</evidence>
<feature type="transmembrane region" description="Helical" evidence="8">
    <location>
        <begin position="138"/>
        <end position="161"/>
    </location>
</feature>
<evidence type="ECO:0000259" key="11">
    <source>
        <dbReference type="Pfam" id="PF21082"/>
    </source>
</evidence>
<dbReference type="Gene3D" id="2.30.30.60">
    <property type="match status" value="1"/>
</dbReference>
<reference evidence="13" key="1">
    <citation type="submission" date="2020-01" db="EMBL/GenBank/DDBJ databases">
        <authorList>
            <person name="Meier V. D."/>
            <person name="Meier V D."/>
        </authorList>
    </citation>
    <scope>NUCLEOTIDE SEQUENCE</scope>
    <source>
        <strain evidence="13">HLG_WM_MAG_08</strain>
    </source>
</reference>
<feature type="domain" description="Mechanosensitive ion channel MscS" evidence="10">
    <location>
        <begin position="561"/>
        <end position="625"/>
    </location>
</feature>
<feature type="transmembrane region" description="Helical" evidence="8">
    <location>
        <begin position="373"/>
        <end position="397"/>
    </location>
</feature>
<comment type="subcellular location">
    <subcellularLocation>
        <location evidence="1">Cell membrane</location>
        <topology evidence="1">Multi-pass membrane protein</topology>
    </subcellularLocation>
</comment>
<evidence type="ECO:0000256" key="3">
    <source>
        <dbReference type="ARBA" id="ARBA00022475"/>
    </source>
</evidence>
<keyword evidence="5 8" id="KW-1133">Transmembrane helix</keyword>
<feature type="transmembrane region" description="Helical" evidence="8">
    <location>
        <begin position="264"/>
        <end position="282"/>
    </location>
</feature>
<evidence type="ECO:0000256" key="4">
    <source>
        <dbReference type="ARBA" id="ARBA00022692"/>
    </source>
</evidence>
<dbReference type="InterPro" id="IPR011014">
    <property type="entry name" value="MscS_channel_TM-2"/>
</dbReference>
<dbReference type="InterPro" id="IPR023408">
    <property type="entry name" value="MscS_beta-dom_sf"/>
</dbReference>
<dbReference type="Gene3D" id="3.30.70.100">
    <property type="match status" value="1"/>
</dbReference>
<dbReference type="Pfam" id="PF00924">
    <property type="entry name" value="MS_channel_2nd"/>
    <property type="match status" value="1"/>
</dbReference>
<feature type="non-terminal residue" evidence="13">
    <location>
        <position position="751"/>
    </location>
</feature>
<dbReference type="PANTHER" id="PTHR30460:SF0">
    <property type="entry name" value="MODERATE CONDUCTANCE MECHANOSENSITIVE CHANNEL YBIO"/>
    <property type="match status" value="1"/>
</dbReference>
<dbReference type="Pfam" id="PF21082">
    <property type="entry name" value="MS_channel_3rd"/>
    <property type="match status" value="1"/>
</dbReference>
<dbReference type="SUPFAM" id="SSF82689">
    <property type="entry name" value="Mechanosensitive channel protein MscS (YggB), C-terminal domain"/>
    <property type="match status" value="1"/>
</dbReference>
<dbReference type="InterPro" id="IPR049278">
    <property type="entry name" value="MS_channel_C"/>
</dbReference>
<evidence type="ECO:0000259" key="12">
    <source>
        <dbReference type="Pfam" id="PF21088"/>
    </source>
</evidence>
<gene>
    <name evidence="13" type="ORF">HELGO_WM38584</name>
</gene>
<protein>
    <submittedName>
        <fullName evidence="13">Mechanosensitive ion channel family protein</fullName>
    </submittedName>
</protein>
<proteinExistence type="inferred from homology"/>
<dbReference type="AlphaFoldDB" id="A0A6S6T0V1"/>
<feature type="domain" description="Mechanosensitive ion channel MscS C-terminal" evidence="11">
    <location>
        <begin position="635"/>
        <end position="716"/>
    </location>
</feature>